<gene>
    <name evidence="3" type="ORF">FCALED_LOCUS7814</name>
</gene>
<protein>
    <submittedName>
        <fullName evidence="3">7336_t:CDS:1</fullName>
    </submittedName>
</protein>
<feature type="region of interest" description="Disordered" evidence="1">
    <location>
        <begin position="1"/>
        <end position="46"/>
    </location>
</feature>
<dbReference type="InterPro" id="IPR029063">
    <property type="entry name" value="SAM-dependent_MTases_sf"/>
</dbReference>
<dbReference type="Gene3D" id="3.40.50.150">
    <property type="entry name" value="Vaccinia Virus protein VP39"/>
    <property type="match status" value="1"/>
</dbReference>
<dbReference type="SUPFAM" id="SSF53335">
    <property type="entry name" value="S-adenosyl-L-methionine-dependent methyltransferases"/>
    <property type="match status" value="1"/>
</dbReference>
<feature type="compositionally biased region" description="Low complexity" evidence="1">
    <location>
        <begin position="29"/>
        <end position="46"/>
    </location>
</feature>
<keyword evidence="4" id="KW-1185">Reference proteome</keyword>
<organism evidence="3 4">
    <name type="scientific">Funneliformis caledonium</name>
    <dbReference type="NCBI Taxonomy" id="1117310"/>
    <lineage>
        <taxon>Eukaryota</taxon>
        <taxon>Fungi</taxon>
        <taxon>Fungi incertae sedis</taxon>
        <taxon>Mucoromycota</taxon>
        <taxon>Glomeromycotina</taxon>
        <taxon>Glomeromycetes</taxon>
        <taxon>Glomerales</taxon>
        <taxon>Glomeraceae</taxon>
        <taxon>Funneliformis</taxon>
    </lineage>
</organism>
<dbReference type="PANTHER" id="PTHR43591">
    <property type="entry name" value="METHYLTRANSFERASE"/>
    <property type="match status" value="1"/>
</dbReference>
<comment type="caution">
    <text evidence="3">The sequence shown here is derived from an EMBL/GenBank/DDBJ whole genome shotgun (WGS) entry which is preliminary data.</text>
</comment>
<dbReference type="CDD" id="cd02440">
    <property type="entry name" value="AdoMet_MTases"/>
    <property type="match status" value="1"/>
</dbReference>
<reference evidence="3" key="1">
    <citation type="submission" date="2021-06" db="EMBL/GenBank/DDBJ databases">
        <authorList>
            <person name="Kallberg Y."/>
            <person name="Tangrot J."/>
            <person name="Rosling A."/>
        </authorList>
    </citation>
    <scope>NUCLEOTIDE SEQUENCE</scope>
    <source>
        <strain evidence="3">UK204</strain>
    </source>
</reference>
<dbReference type="InterPro" id="IPR041698">
    <property type="entry name" value="Methyltransf_25"/>
</dbReference>
<evidence type="ECO:0000313" key="3">
    <source>
        <dbReference type="EMBL" id="CAG8585434.1"/>
    </source>
</evidence>
<dbReference type="Pfam" id="PF13649">
    <property type="entry name" value="Methyltransf_25"/>
    <property type="match status" value="1"/>
</dbReference>
<evidence type="ECO:0000259" key="2">
    <source>
        <dbReference type="Pfam" id="PF13649"/>
    </source>
</evidence>
<feature type="domain" description="Methyltransferase" evidence="2">
    <location>
        <begin position="104"/>
        <end position="195"/>
    </location>
</feature>
<dbReference type="EMBL" id="CAJVPQ010002147">
    <property type="protein sequence ID" value="CAG8585434.1"/>
    <property type="molecule type" value="Genomic_DNA"/>
</dbReference>
<proteinExistence type="predicted"/>
<accession>A0A9N9C3C6</accession>
<name>A0A9N9C3C6_9GLOM</name>
<dbReference type="AlphaFoldDB" id="A0A9N9C3C6"/>
<dbReference type="Proteomes" id="UP000789570">
    <property type="component" value="Unassembled WGS sequence"/>
</dbReference>
<evidence type="ECO:0000256" key="1">
    <source>
        <dbReference type="SAM" id="MobiDB-lite"/>
    </source>
</evidence>
<evidence type="ECO:0000313" key="4">
    <source>
        <dbReference type="Proteomes" id="UP000789570"/>
    </source>
</evidence>
<dbReference type="OrthoDB" id="2013972at2759"/>
<sequence>MGNIISDHSPRLSLGGKKRRKVQPHRQPSTISATSTATASSSDSTSSFRYIDGRRFNENTKYTLPNDDEEIDRLHMQHYLQRYIWQGNFCAPVHNILRTPGARVLDVGCGPGTWILEMAFDYPDTHFTGIDISPMYPKEIKPNNVEFEEADINQGLPFADNTFDFVVMRNMVNALSDDDWQKALKELERVCKPGGFVECLEFEIPGVRLGHTTKRMVEAYIQIMRTKNIDVTIAPRLEEMLTTSTSLMNLKHHVKMVPFGKWGDKAGKIMADDLLLIVKAIAPILIPLWGVGASQYQEFTNGLARELDMGRAYCNIHTIFAQKYDTYHYI</sequence>